<accession>A0A401U066</accession>
<evidence type="ECO:0000256" key="1">
    <source>
        <dbReference type="SAM" id="MobiDB-lite"/>
    </source>
</evidence>
<evidence type="ECO:0000313" key="3">
    <source>
        <dbReference type="Proteomes" id="UP000287033"/>
    </source>
</evidence>
<reference evidence="2 3" key="1">
    <citation type="journal article" date="2018" name="Nat. Ecol. Evol.">
        <title>Shark genomes provide insights into elasmobranch evolution and the origin of vertebrates.</title>
        <authorList>
            <person name="Hara Y"/>
            <person name="Yamaguchi K"/>
            <person name="Onimaru K"/>
            <person name="Kadota M"/>
            <person name="Koyanagi M"/>
            <person name="Keeley SD"/>
            <person name="Tatsumi K"/>
            <person name="Tanaka K"/>
            <person name="Motone F"/>
            <person name="Kageyama Y"/>
            <person name="Nozu R"/>
            <person name="Adachi N"/>
            <person name="Nishimura O"/>
            <person name="Nakagawa R"/>
            <person name="Tanegashima C"/>
            <person name="Kiyatake I"/>
            <person name="Matsumoto R"/>
            <person name="Murakumo K"/>
            <person name="Nishida K"/>
            <person name="Terakita A"/>
            <person name="Kuratani S"/>
            <person name="Sato K"/>
            <person name="Hyodo S Kuraku.S."/>
        </authorList>
    </citation>
    <scope>NUCLEOTIDE SEQUENCE [LARGE SCALE GENOMIC DNA]</scope>
</reference>
<proteinExistence type="predicted"/>
<dbReference type="AlphaFoldDB" id="A0A401U066"/>
<keyword evidence="3" id="KW-1185">Reference proteome</keyword>
<organism evidence="2 3">
    <name type="scientific">Chiloscyllium punctatum</name>
    <name type="common">Brownbanded bambooshark</name>
    <name type="synonym">Hemiscyllium punctatum</name>
    <dbReference type="NCBI Taxonomy" id="137246"/>
    <lineage>
        <taxon>Eukaryota</taxon>
        <taxon>Metazoa</taxon>
        <taxon>Chordata</taxon>
        <taxon>Craniata</taxon>
        <taxon>Vertebrata</taxon>
        <taxon>Chondrichthyes</taxon>
        <taxon>Elasmobranchii</taxon>
        <taxon>Galeomorphii</taxon>
        <taxon>Galeoidea</taxon>
        <taxon>Orectolobiformes</taxon>
        <taxon>Hemiscylliidae</taxon>
        <taxon>Chiloscyllium</taxon>
    </lineage>
</organism>
<sequence>GTDLVCLPRRDLEDDDCGQQGKDDGKRRAGPVEAEEYRRPGKVKSQLRQPDSPADAQTPLPNTPARDGDQQVDDRPSRSKHPVGRIERSLVQGCVPGIGPVQVPDGKTGPEHRHDEQDQPSKPHDRPITMPDIMTALPDGSVLVKRWLEEAGSPVSEFVCER</sequence>
<gene>
    <name evidence="2" type="ORF">chiPu_0032456</name>
</gene>
<dbReference type="Proteomes" id="UP000287033">
    <property type="component" value="Unassembled WGS sequence"/>
</dbReference>
<evidence type="ECO:0000313" key="2">
    <source>
        <dbReference type="EMBL" id="GCC48269.1"/>
    </source>
</evidence>
<name>A0A401U066_CHIPU</name>
<dbReference type="EMBL" id="BEZZ01237289">
    <property type="protein sequence ID" value="GCC48269.1"/>
    <property type="molecule type" value="Genomic_DNA"/>
</dbReference>
<feature type="region of interest" description="Disordered" evidence="1">
    <location>
        <begin position="1"/>
        <end position="134"/>
    </location>
</feature>
<comment type="caution">
    <text evidence="2">The sequence shown here is derived from an EMBL/GenBank/DDBJ whole genome shotgun (WGS) entry which is preliminary data.</text>
</comment>
<feature type="compositionally biased region" description="Basic and acidic residues" evidence="1">
    <location>
        <begin position="66"/>
        <end position="77"/>
    </location>
</feature>
<protein>
    <submittedName>
        <fullName evidence="2">Uncharacterized protein</fullName>
    </submittedName>
</protein>
<feature type="compositionally biased region" description="Basic and acidic residues" evidence="1">
    <location>
        <begin position="108"/>
        <end position="127"/>
    </location>
</feature>
<feature type="non-terminal residue" evidence="2">
    <location>
        <position position="1"/>
    </location>
</feature>